<dbReference type="InterPro" id="IPR036866">
    <property type="entry name" value="RibonucZ/Hydroxyglut_hydro"/>
</dbReference>
<dbReference type="EMBL" id="LT607413">
    <property type="protein sequence ID" value="SCF21984.1"/>
    <property type="molecule type" value="Genomic_DNA"/>
</dbReference>
<keyword evidence="4" id="KW-1185">Reference proteome</keyword>
<dbReference type="SUPFAM" id="SSF56281">
    <property type="entry name" value="Metallo-hydrolase/oxidoreductase"/>
    <property type="match status" value="1"/>
</dbReference>
<dbReference type="AlphaFoldDB" id="A0A1C4YMR2"/>
<dbReference type="RefSeq" id="WP_088983123.1">
    <property type="nucleotide sequence ID" value="NZ_LT607413.1"/>
</dbReference>
<dbReference type="InterPro" id="IPR050114">
    <property type="entry name" value="UPF0173_UPF0282_UlaG_hydrolase"/>
</dbReference>
<keyword evidence="1" id="KW-0378">Hydrolase</keyword>
<accession>A0A1C4YMR2</accession>
<organism evidence="3 4">
    <name type="scientific">Micromonospora echinospora</name>
    <name type="common">Micromonospora purpurea</name>
    <dbReference type="NCBI Taxonomy" id="1877"/>
    <lineage>
        <taxon>Bacteria</taxon>
        <taxon>Bacillati</taxon>
        <taxon>Actinomycetota</taxon>
        <taxon>Actinomycetes</taxon>
        <taxon>Micromonosporales</taxon>
        <taxon>Micromonosporaceae</taxon>
        <taxon>Micromonospora</taxon>
    </lineage>
</organism>
<dbReference type="Gene3D" id="3.60.15.10">
    <property type="entry name" value="Ribonuclease Z/Hydroxyacylglutathione hydrolase-like"/>
    <property type="match status" value="1"/>
</dbReference>
<evidence type="ECO:0000259" key="2">
    <source>
        <dbReference type="Pfam" id="PF12706"/>
    </source>
</evidence>
<protein>
    <submittedName>
        <fullName evidence="3">L-ascorbate metabolism protein UlaG, beta-lactamase superfamily</fullName>
    </submittedName>
</protein>
<dbReference type="InterPro" id="IPR001279">
    <property type="entry name" value="Metallo-B-lactamas"/>
</dbReference>
<dbReference type="InParanoid" id="A0A1C4YMR2"/>
<reference evidence="4" key="1">
    <citation type="submission" date="2016-06" db="EMBL/GenBank/DDBJ databases">
        <authorList>
            <person name="Varghese N."/>
            <person name="Submissions Spin"/>
        </authorList>
    </citation>
    <scope>NUCLEOTIDE SEQUENCE [LARGE SCALE GENOMIC DNA]</scope>
    <source>
        <strain evidence="4">DSM 43816</strain>
    </source>
</reference>
<evidence type="ECO:0000313" key="4">
    <source>
        <dbReference type="Proteomes" id="UP000198253"/>
    </source>
</evidence>
<dbReference type="GO" id="GO:0016787">
    <property type="term" value="F:hydrolase activity"/>
    <property type="evidence" value="ECO:0007669"/>
    <property type="project" value="UniProtKB-KW"/>
</dbReference>
<dbReference type="PANTHER" id="PTHR43546">
    <property type="entry name" value="UPF0173 METAL-DEPENDENT HYDROLASE MJ1163-RELATED"/>
    <property type="match status" value="1"/>
</dbReference>
<dbReference type="OrthoDB" id="3190691at2"/>
<feature type="domain" description="Metallo-beta-lactamase" evidence="2">
    <location>
        <begin position="26"/>
        <end position="228"/>
    </location>
</feature>
<dbReference type="PANTHER" id="PTHR43546:SF9">
    <property type="entry name" value="L-ASCORBATE-6-PHOSPHATE LACTONASE ULAG-RELATED"/>
    <property type="match status" value="1"/>
</dbReference>
<dbReference type="Proteomes" id="UP000198253">
    <property type="component" value="Chromosome I"/>
</dbReference>
<gene>
    <name evidence="3" type="ORF">GA0070618_4158</name>
</gene>
<proteinExistence type="predicted"/>
<name>A0A1C4YMR2_MICEC</name>
<sequence>MTLRARWLGQAGFWLTTTGSDGDAHLLVDPYLSDSLARKYAGTTFPHVRMLPAPVAPADLPPLRAVLCSHAHTDHMDPDTLIPLMAAQPDLRLACPRAVRDEALRRSRAPRSRIDALAEGDRIDYGPFTVTAVPAAHEERVRDGNGDDHFLGYVVEASGVRVYHSGDCAPWDGQAERLTALAVDVALLPVNGRDAHRLAHGVPGNFDFAEAVDLCARAGIDTLVPHHWGMFDFNTVDPASFDLDAAARRGVTVRVPRHDGTLALAVAR</sequence>
<evidence type="ECO:0000256" key="1">
    <source>
        <dbReference type="ARBA" id="ARBA00022801"/>
    </source>
</evidence>
<dbReference type="Pfam" id="PF12706">
    <property type="entry name" value="Lactamase_B_2"/>
    <property type="match status" value="1"/>
</dbReference>
<evidence type="ECO:0000313" key="3">
    <source>
        <dbReference type="EMBL" id="SCF21984.1"/>
    </source>
</evidence>